<evidence type="ECO:0000259" key="2">
    <source>
        <dbReference type="Pfam" id="PF03781"/>
    </source>
</evidence>
<dbReference type="Pfam" id="PF03781">
    <property type="entry name" value="FGE-sulfatase"/>
    <property type="match status" value="1"/>
</dbReference>
<dbReference type="AlphaFoldDB" id="A0A1E8CJ76"/>
<keyword evidence="4" id="KW-1185">Reference proteome</keyword>
<dbReference type="PANTHER" id="PTHR23150:SF35">
    <property type="entry name" value="BLL6746 PROTEIN"/>
    <property type="match status" value="1"/>
</dbReference>
<proteinExistence type="predicted"/>
<feature type="chain" id="PRO_5009212051" description="Sulfatase-modifying factor enzyme-like domain-containing protein" evidence="1">
    <location>
        <begin position="23"/>
        <end position="242"/>
    </location>
</feature>
<dbReference type="InterPro" id="IPR051043">
    <property type="entry name" value="Sulfatase_Mod_Factor_Kinase"/>
</dbReference>
<dbReference type="GO" id="GO:0120147">
    <property type="term" value="F:formylglycine-generating oxidase activity"/>
    <property type="evidence" value="ECO:0007669"/>
    <property type="project" value="TreeGrafter"/>
</dbReference>
<gene>
    <name evidence="3" type="ORF">PHACT_04330</name>
</gene>
<dbReference type="InterPro" id="IPR042095">
    <property type="entry name" value="SUMF_sf"/>
</dbReference>
<feature type="signal peptide" evidence="1">
    <location>
        <begin position="1"/>
        <end position="22"/>
    </location>
</feature>
<evidence type="ECO:0000313" key="4">
    <source>
        <dbReference type="Proteomes" id="UP000175669"/>
    </source>
</evidence>
<dbReference type="Proteomes" id="UP000175669">
    <property type="component" value="Unassembled WGS sequence"/>
</dbReference>
<reference evidence="4" key="1">
    <citation type="submission" date="2016-07" db="EMBL/GenBank/DDBJ databases">
        <authorList>
            <person name="Florea S."/>
            <person name="Webb J.S."/>
            <person name="Jaromczyk J."/>
            <person name="Schardl C.L."/>
        </authorList>
    </citation>
    <scope>NUCLEOTIDE SEQUENCE [LARGE SCALE GENOMIC DNA]</scope>
    <source>
        <strain evidence="4">KCTC 42131</strain>
    </source>
</reference>
<dbReference type="EMBL" id="MASR01000001">
    <property type="protein sequence ID" value="OFE12458.1"/>
    <property type="molecule type" value="Genomic_DNA"/>
</dbReference>
<dbReference type="OrthoDB" id="9768004at2"/>
<dbReference type="Gene3D" id="3.90.1580.10">
    <property type="entry name" value="paralog of FGE (formylglycine-generating enzyme)"/>
    <property type="match status" value="1"/>
</dbReference>
<keyword evidence="1" id="KW-0732">Signal</keyword>
<comment type="caution">
    <text evidence="3">The sequence shown here is derived from an EMBL/GenBank/DDBJ whole genome shotgun (WGS) entry which is preliminary data.</text>
</comment>
<name>A0A1E8CJ76_9GAMM</name>
<dbReference type="STRING" id="1524254.PHACT_04330"/>
<dbReference type="InterPro" id="IPR005532">
    <property type="entry name" value="SUMF_dom"/>
</dbReference>
<protein>
    <recommendedName>
        <fullName evidence="2">Sulfatase-modifying factor enzyme-like domain-containing protein</fullName>
    </recommendedName>
</protein>
<accession>A0A1E8CJ76</accession>
<dbReference type="InterPro" id="IPR016187">
    <property type="entry name" value="CTDL_fold"/>
</dbReference>
<dbReference type="SUPFAM" id="SSF56436">
    <property type="entry name" value="C-type lectin-like"/>
    <property type="match status" value="1"/>
</dbReference>
<evidence type="ECO:0000313" key="3">
    <source>
        <dbReference type="EMBL" id="OFE12458.1"/>
    </source>
</evidence>
<evidence type="ECO:0000256" key="1">
    <source>
        <dbReference type="SAM" id="SignalP"/>
    </source>
</evidence>
<organism evidence="3 4">
    <name type="scientific">Pseudohongiella acticola</name>
    <dbReference type="NCBI Taxonomy" id="1524254"/>
    <lineage>
        <taxon>Bacteria</taxon>
        <taxon>Pseudomonadati</taxon>
        <taxon>Pseudomonadota</taxon>
        <taxon>Gammaproteobacteria</taxon>
        <taxon>Pseudomonadales</taxon>
        <taxon>Pseudohongiellaceae</taxon>
        <taxon>Pseudohongiella</taxon>
    </lineage>
</organism>
<sequence length="242" mass="27678">MFRLKTTVAGFLTLVLMTQANAQTEPEMVQLPAACIEVGSLLMQHHANPLRETCLDSFSIGRYEVTFLEYDQFTEDTGRAKRHDIGFGREDRPVIDVDWFEAAAYAEWLSDKTGKRYRLPTDAEWEYAARGHAEIGYRFSWGRELEVNRANCRNCGSQWSGQMTSPVGSFDPNVFGLYDMHGNVWEWTSDCYRTDTNDNNCGGVVRGGSWDTQTDQLVFWLRASYLRGKSARDVGFRLVLEH</sequence>
<dbReference type="PANTHER" id="PTHR23150">
    <property type="entry name" value="SULFATASE MODIFYING FACTOR 1, 2"/>
    <property type="match status" value="1"/>
</dbReference>
<feature type="domain" description="Sulfatase-modifying factor enzyme-like" evidence="2">
    <location>
        <begin position="25"/>
        <end position="239"/>
    </location>
</feature>